<accession>A0A220S1I1</accession>
<gene>
    <name evidence="1" type="ORF">BG910_04220</name>
</gene>
<proteinExistence type="predicted"/>
<dbReference type="AlphaFoldDB" id="A0A220S1I1"/>
<dbReference type="RefSeq" id="WP_089035772.1">
    <property type="nucleotide sequence ID" value="NZ_CP022278.1"/>
</dbReference>
<reference evidence="1 2" key="1">
    <citation type="submission" date="2017-06" db="EMBL/GenBank/DDBJ databases">
        <title>Neisseria chenwenguii sp. nov., isolated from the intestinal contents of Tibetan Plateau Pika in Yushu, Qinghai Province, China.</title>
        <authorList>
            <person name="Zhang G."/>
        </authorList>
    </citation>
    <scope>NUCLEOTIDE SEQUENCE [LARGE SCALE GENOMIC DNA]</scope>
    <source>
        <strain evidence="1 2">10023</strain>
    </source>
</reference>
<keyword evidence="2" id="KW-1185">Reference proteome</keyword>
<organism evidence="1 2">
    <name type="scientific">Neisseria chenwenguii</name>
    <dbReference type="NCBI Taxonomy" id="1853278"/>
    <lineage>
        <taxon>Bacteria</taxon>
        <taxon>Pseudomonadati</taxon>
        <taxon>Pseudomonadota</taxon>
        <taxon>Betaproteobacteria</taxon>
        <taxon>Neisseriales</taxon>
        <taxon>Neisseriaceae</taxon>
        <taxon>Neisseria</taxon>
    </lineage>
</organism>
<evidence type="ECO:0000313" key="1">
    <source>
        <dbReference type="EMBL" id="ASK27055.1"/>
    </source>
</evidence>
<dbReference type="KEGG" id="nei:BG910_04220"/>
<dbReference type="EMBL" id="CP022278">
    <property type="protein sequence ID" value="ASK27055.1"/>
    <property type="molecule type" value="Genomic_DNA"/>
</dbReference>
<protein>
    <recommendedName>
        <fullName evidence="3">Lipopolysaccharide biosynthesis protein</fullName>
    </recommendedName>
</protein>
<evidence type="ECO:0008006" key="3">
    <source>
        <dbReference type="Google" id="ProtNLM"/>
    </source>
</evidence>
<name>A0A220S1I1_9NEIS</name>
<sequence length="343" mass="39641">MNDRKPTIVLGMPADNQIHKTIESALTYHGFDVINIAVDGQEFRYPSFASRLSVKIRQALGDKHAKRRLKSRLLTESFEQQLDAAGGSADYALFIRGDTYTPEFLQDVKRRVRGNTVNYQWDGMSRFPNIRDCAALFDKFYVFDPADIRPSENYLPATNFYFDHNINLPETPPNDIYFVGFHMEPRRAAITAFARETEKLGLKTDLAIGGLDMSEAELRRLYPENIRTFIGIRRFEDNLKAAQQAEILVDFKTPAHNGLSFRPFEALGYRKKLITTNAGIKKYDFYHPDNVFVWDGEHLDGLTEFIARPLHEFPPEIYQKYSFGNWINYILDIEPHQKISLPE</sequence>
<dbReference type="Proteomes" id="UP000198238">
    <property type="component" value="Chromosome"/>
</dbReference>
<evidence type="ECO:0000313" key="2">
    <source>
        <dbReference type="Proteomes" id="UP000198238"/>
    </source>
</evidence>